<reference evidence="2" key="3">
    <citation type="submission" date="2025-09" db="UniProtKB">
        <authorList>
            <consortium name="Ensembl"/>
        </authorList>
    </citation>
    <scope>IDENTIFICATION</scope>
</reference>
<dbReference type="PANTHER" id="PTHR15949">
    <property type="entry name" value="TESTIS-EXPRESSED PROTEIN 264"/>
    <property type="match status" value="1"/>
</dbReference>
<evidence type="ECO:0000313" key="2">
    <source>
        <dbReference type="Ensembl" id="ENSDCDP00010050578.1"/>
    </source>
</evidence>
<feature type="compositionally biased region" description="Basic and acidic residues" evidence="1">
    <location>
        <begin position="248"/>
        <end position="265"/>
    </location>
</feature>
<name>A0AAY4DYU6_9TELE</name>
<feature type="compositionally biased region" description="Basic and acidic residues" evidence="1">
    <location>
        <begin position="197"/>
        <end position="213"/>
    </location>
</feature>
<feature type="compositionally biased region" description="Polar residues" evidence="1">
    <location>
        <begin position="303"/>
        <end position="314"/>
    </location>
</feature>
<proteinExistence type="predicted"/>
<feature type="region of interest" description="Disordered" evidence="1">
    <location>
        <begin position="197"/>
        <end position="314"/>
    </location>
</feature>
<accession>A0AAY4DYU6</accession>
<dbReference type="PANTHER" id="PTHR15949:SF3">
    <property type="entry name" value="TESTIS-EXPRESSED PROTEIN 264"/>
    <property type="match status" value="1"/>
</dbReference>
<reference evidence="2" key="2">
    <citation type="submission" date="2025-08" db="UniProtKB">
        <authorList>
            <consortium name="Ensembl"/>
        </authorList>
    </citation>
    <scope>IDENTIFICATION</scope>
</reference>
<dbReference type="GO" id="GO:0005634">
    <property type="term" value="C:nucleus"/>
    <property type="evidence" value="ECO:0007669"/>
    <property type="project" value="TreeGrafter"/>
</dbReference>
<keyword evidence="3" id="KW-1185">Reference proteome</keyword>
<dbReference type="GO" id="GO:0000421">
    <property type="term" value="C:autophagosome membrane"/>
    <property type="evidence" value="ECO:0007669"/>
    <property type="project" value="TreeGrafter"/>
</dbReference>
<evidence type="ECO:0008006" key="4">
    <source>
        <dbReference type="Google" id="ProtNLM"/>
    </source>
</evidence>
<dbReference type="GeneID" id="114800717"/>
<protein>
    <recommendedName>
        <fullName evidence="4">Testis-expressed sequence 264 protein</fullName>
    </recommendedName>
</protein>
<dbReference type="RefSeq" id="XP_028854263.1">
    <property type="nucleotide sequence ID" value="XM_028998430.1"/>
</dbReference>
<dbReference type="GO" id="GO:0005789">
    <property type="term" value="C:endoplasmic reticulum membrane"/>
    <property type="evidence" value="ECO:0007669"/>
    <property type="project" value="TreeGrafter"/>
</dbReference>
<feature type="compositionally biased region" description="Acidic residues" evidence="1">
    <location>
        <begin position="280"/>
        <end position="296"/>
    </location>
</feature>
<feature type="compositionally biased region" description="Low complexity" evidence="1">
    <location>
        <begin position="266"/>
        <end position="279"/>
    </location>
</feature>
<dbReference type="GO" id="GO:0061709">
    <property type="term" value="P:reticulophagy"/>
    <property type="evidence" value="ECO:0007669"/>
    <property type="project" value="TreeGrafter"/>
</dbReference>
<sequence>MSDLLILALILVLVLSLIVTVGALVVYSGLLSSVTIRTGSPPIRKITIAYKFKEAPYKDSGATFTEACSIGPKLRCIGVFYDCPKDSVSSDKCRYAVGSILSEGEEQPDDELQRLYEKFGFSVISFPEVDHAVEAIFPNRSPLSAMMATYRVYPELASYIMERKLCAFPYMEIYAENAIHYVCPLARQNSFLVPEVRQAEKREDESDEDRRTDVTGADSNSESSYKSHDVQSESRETSLAPSSAPSVRDQDNRDDPSERGEHSDRGSSGSVASGSSFEELGLELDEDDHREEEEEEAPPKTTADGSQSVAGGEE</sequence>
<evidence type="ECO:0000313" key="3">
    <source>
        <dbReference type="Proteomes" id="UP000694580"/>
    </source>
</evidence>
<dbReference type="Ensembl" id="ENSDCDT00010061002.1">
    <property type="protein sequence ID" value="ENSDCDP00010050578.1"/>
    <property type="gene ID" value="ENSDCDG00010029957.1"/>
</dbReference>
<dbReference type="AlphaFoldDB" id="A0AAY4DYU6"/>
<dbReference type="GeneTree" id="ENSGT00390000016901"/>
<dbReference type="GO" id="GO:0106300">
    <property type="term" value="P:protein-DNA covalent cross-linking repair"/>
    <property type="evidence" value="ECO:0007669"/>
    <property type="project" value="TreeGrafter"/>
</dbReference>
<organism evidence="2 3">
    <name type="scientific">Denticeps clupeoides</name>
    <name type="common">denticle herring</name>
    <dbReference type="NCBI Taxonomy" id="299321"/>
    <lineage>
        <taxon>Eukaryota</taxon>
        <taxon>Metazoa</taxon>
        <taxon>Chordata</taxon>
        <taxon>Craniata</taxon>
        <taxon>Vertebrata</taxon>
        <taxon>Euteleostomi</taxon>
        <taxon>Actinopterygii</taxon>
        <taxon>Neopterygii</taxon>
        <taxon>Teleostei</taxon>
        <taxon>Clupei</taxon>
        <taxon>Clupeiformes</taxon>
        <taxon>Denticipitoidei</taxon>
        <taxon>Denticipitidae</taxon>
        <taxon>Denticeps</taxon>
    </lineage>
</organism>
<gene>
    <name evidence="2" type="primary">tex264a</name>
</gene>
<dbReference type="Proteomes" id="UP000694580">
    <property type="component" value="Chromosome 12"/>
</dbReference>
<feature type="compositionally biased region" description="Basic and acidic residues" evidence="1">
    <location>
        <begin position="225"/>
        <end position="236"/>
    </location>
</feature>
<dbReference type="GO" id="GO:0005657">
    <property type="term" value="C:replication fork"/>
    <property type="evidence" value="ECO:0007669"/>
    <property type="project" value="TreeGrafter"/>
</dbReference>
<evidence type="ECO:0000256" key="1">
    <source>
        <dbReference type="SAM" id="MobiDB-lite"/>
    </source>
</evidence>
<reference evidence="2 3" key="1">
    <citation type="submission" date="2020-06" db="EMBL/GenBank/DDBJ databases">
        <authorList>
            <consortium name="Wellcome Sanger Institute Data Sharing"/>
        </authorList>
    </citation>
    <scope>NUCLEOTIDE SEQUENCE [LARGE SCALE GENOMIC DNA]</scope>
</reference>